<dbReference type="InterPro" id="IPR001932">
    <property type="entry name" value="PPM-type_phosphatase-like_dom"/>
</dbReference>
<comment type="caution">
    <text evidence="2">The sequence shown here is derived from an EMBL/GenBank/DDBJ whole genome shotgun (WGS) entry which is preliminary data.</text>
</comment>
<evidence type="ECO:0000313" key="3">
    <source>
        <dbReference type="Proteomes" id="UP000664844"/>
    </source>
</evidence>
<dbReference type="Gene3D" id="3.60.40.10">
    <property type="entry name" value="PPM-type phosphatase domain"/>
    <property type="match status" value="1"/>
</dbReference>
<dbReference type="RefSeq" id="WP_207088741.1">
    <property type="nucleotide sequence ID" value="NZ_JAFLQW010000378.1"/>
</dbReference>
<dbReference type="InterPro" id="IPR036457">
    <property type="entry name" value="PPM-type-like_dom_sf"/>
</dbReference>
<reference evidence="2 3" key="1">
    <citation type="submission" date="2021-03" db="EMBL/GenBank/DDBJ databases">
        <title>Metabolic Capacity of the Antarctic Cyanobacterium Phormidium pseudopriestleyi that Sustains Oxygenic Photosynthesis in the Presence of Hydrogen Sulfide.</title>
        <authorList>
            <person name="Lumian J.E."/>
            <person name="Jungblut A.D."/>
            <person name="Dillon M.L."/>
            <person name="Hawes I."/>
            <person name="Doran P.T."/>
            <person name="Mackey T.J."/>
            <person name="Dick G.J."/>
            <person name="Grettenberger C.L."/>
            <person name="Sumner D.Y."/>
        </authorList>
    </citation>
    <scope>NUCLEOTIDE SEQUENCE [LARGE SCALE GENOMIC DNA]</scope>
    <source>
        <strain evidence="2 3">FRX01</strain>
    </source>
</reference>
<keyword evidence="3" id="KW-1185">Reference proteome</keyword>
<dbReference type="Pfam" id="PF07228">
    <property type="entry name" value="SpoIIE"/>
    <property type="match status" value="1"/>
</dbReference>
<dbReference type="EMBL" id="JAFLQW010000378">
    <property type="protein sequence ID" value="MBO0350254.1"/>
    <property type="molecule type" value="Genomic_DNA"/>
</dbReference>
<gene>
    <name evidence="2" type="ORF">J0895_14265</name>
</gene>
<accession>A0ABS3FT10</accession>
<proteinExistence type="predicted"/>
<protein>
    <submittedName>
        <fullName evidence="2">SpoIIE family protein phosphatase</fullName>
    </submittedName>
</protein>
<evidence type="ECO:0000259" key="1">
    <source>
        <dbReference type="Pfam" id="PF07228"/>
    </source>
</evidence>
<feature type="domain" description="PPM-type phosphatase" evidence="1">
    <location>
        <begin position="25"/>
        <end position="77"/>
    </location>
</feature>
<organism evidence="2 3">
    <name type="scientific">Phormidium pseudopriestleyi FRX01</name>
    <dbReference type="NCBI Taxonomy" id="1759528"/>
    <lineage>
        <taxon>Bacteria</taxon>
        <taxon>Bacillati</taxon>
        <taxon>Cyanobacteriota</taxon>
        <taxon>Cyanophyceae</taxon>
        <taxon>Oscillatoriophycideae</taxon>
        <taxon>Oscillatoriales</taxon>
        <taxon>Oscillatoriaceae</taxon>
        <taxon>Phormidium</taxon>
    </lineage>
</organism>
<sequence>MSFVICHLSLVSEYRAPPWRSLSSMAGELYGMDQFWAVVSQHWQESAEAIRERVIQDLREFMGEQKVSDDITLVVMKQR</sequence>
<dbReference type="Proteomes" id="UP000664844">
    <property type="component" value="Unassembled WGS sequence"/>
</dbReference>
<evidence type="ECO:0000313" key="2">
    <source>
        <dbReference type="EMBL" id="MBO0350254.1"/>
    </source>
</evidence>
<name>A0ABS3FT10_9CYAN</name>